<organism evidence="4 5">
    <name type="scientific">Hermetia illucens</name>
    <name type="common">Black soldier fly</name>
    <dbReference type="NCBI Taxonomy" id="343691"/>
    <lineage>
        <taxon>Eukaryota</taxon>
        <taxon>Metazoa</taxon>
        <taxon>Ecdysozoa</taxon>
        <taxon>Arthropoda</taxon>
        <taxon>Hexapoda</taxon>
        <taxon>Insecta</taxon>
        <taxon>Pterygota</taxon>
        <taxon>Neoptera</taxon>
        <taxon>Endopterygota</taxon>
        <taxon>Diptera</taxon>
        <taxon>Brachycera</taxon>
        <taxon>Stratiomyomorpha</taxon>
        <taxon>Stratiomyidae</taxon>
        <taxon>Hermetiinae</taxon>
        <taxon>Hermetia</taxon>
    </lineage>
</organism>
<protein>
    <recommendedName>
        <fullName evidence="3">SHSP domain-containing protein</fullName>
    </recommendedName>
</protein>
<dbReference type="InterPro" id="IPR002068">
    <property type="entry name" value="A-crystallin/Hsp20_dom"/>
</dbReference>
<proteinExistence type="inferred from homology"/>
<dbReference type="InterPro" id="IPR008978">
    <property type="entry name" value="HSP20-like_chaperone"/>
</dbReference>
<evidence type="ECO:0000313" key="4">
    <source>
        <dbReference type="EMBL" id="CAD7088982.1"/>
    </source>
</evidence>
<dbReference type="CDD" id="cd06526">
    <property type="entry name" value="metazoan_ACD"/>
    <property type="match status" value="1"/>
</dbReference>
<feature type="domain" description="SHSP" evidence="3">
    <location>
        <begin position="36"/>
        <end position="147"/>
    </location>
</feature>
<dbReference type="PANTHER" id="PTHR45640:SF26">
    <property type="entry name" value="RE23625P"/>
    <property type="match status" value="1"/>
</dbReference>
<dbReference type="GO" id="GO:0042026">
    <property type="term" value="P:protein refolding"/>
    <property type="evidence" value="ECO:0007669"/>
    <property type="project" value="TreeGrafter"/>
</dbReference>
<dbReference type="EMBL" id="LR899012">
    <property type="protein sequence ID" value="CAD7088982.1"/>
    <property type="molecule type" value="Genomic_DNA"/>
</dbReference>
<evidence type="ECO:0000256" key="2">
    <source>
        <dbReference type="RuleBase" id="RU003616"/>
    </source>
</evidence>
<dbReference type="GO" id="GO:0005737">
    <property type="term" value="C:cytoplasm"/>
    <property type="evidence" value="ECO:0007669"/>
    <property type="project" value="TreeGrafter"/>
</dbReference>
<sequence>MALRWLVSNIMRKTLGARMVENWRNPYMASKIYANYSMTTTDKPSEEVSSDKENFHLRFNVENFSPEDLQIKVIGNILVIEGMHGEKEDEGGVIRRYFVRKYTIPECFDTEKVLSSLSTKGILEIQAPIKKCLDEPVVERNIPIQKSS</sequence>
<dbReference type="Proteomes" id="UP000594454">
    <property type="component" value="Chromosome 4"/>
</dbReference>
<evidence type="ECO:0000259" key="3">
    <source>
        <dbReference type="PROSITE" id="PS01031"/>
    </source>
</evidence>
<dbReference type="InParanoid" id="A0A7R8YYH5"/>
<dbReference type="OrthoDB" id="1431247at2759"/>
<dbReference type="Pfam" id="PF00011">
    <property type="entry name" value="HSP20"/>
    <property type="match status" value="1"/>
</dbReference>
<dbReference type="AlphaFoldDB" id="A0A7R8YYH5"/>
<dbReference type="GO" id="GO:0005634">
    <property type="term" value="C:nucleus"/>
    <property type="evidence" value="ECO:0007669"/>
    <property type="project" value="TreeGrafter"/>
</dbReference>
<reference evidence="4 5" key="1">
    <citation type="submission" date="2020-11" db="EMBL/GenBank/DDBJ databases">
        <authorList>
            <person name="Wallbank WR R."/>
            <person name="Pardo Diaz C."/>
            <person name="Kozak K."/>
            <person name="Martin S."/>
            <person name="Jiggins C."/>
            <person name="Moest M."/>
            <person name="Warren A I."/>
            <person name="Generalovic N T."/>
            <person name="Byers J.R.P. K."/>
            <person name="Montejo-Kovacevich G."/>
            <person name="Yen C E."/>
        </authorList>
    </citation>
    <scope>NUCLEOTIDE SEQUENCE [LARGE SCALE GENOMIC DNA]</scope>
</reference>
<gene>
    <name evidence="4" type="ORF">HERILL_LOCUS11565</name>
</gene>
<keyword evidence="5" id="KW-1185">Reference proteome</keyword>
<dbReference type="GO" id="GO:0009408">
    <property type="term" value="P:response to heat"/>
    <property type="evidence" value="ECO:0007669"/>
    <property type="project" value="TreeGrafter"/>
</dbReference>
<dbReference type="PRINTS" id="PR00299">
    <property type="entry name" value="ACRYSTALLIN"/>
</dbReference>
<comment type="similarity">
    <text evidence="1 2">Belongs to the small heat shock protein (HSP20) family.</text>
</comment>
<dbReference type="OMA" id="WECETAS"/>
<dbReference type="PANTHER" id="PTHR45640">
    <property type="entry name" value="HEAT SHOCK PROTEIN HSP-12.2-RELATED"/>
    <property type="match status" value="1"/>
</dbReference>
<dbReference type="GO" id="GO:0051082">
    <property type="term" value="F:unfolded protein binding"/>
    <property type="evidence" value="ECO:0007669"/>
    <property type="project" value="TreeGrafter"/>
</dbReference>
<name>A0A7R8YYH5_HERIL</name>
<evidence type="ECO:0000256" key="1">
    <source>
        <dbReference type="PROSITE-ProRule" id="PRU00285"/>
    </source>
</evidence>
<dbReference type="SUPFAM" id="SSF49764">
    <property type="entry name" value="HSP20-like chaperones"/>
    <property type="match status" value="1"/>
</dbReference>
<evidence type="ECO:0000313" key="5">
    <source>
        <dbReference type="Proteomes" id="UP000594454"/>
    </source>
</evidence>
<dbReference type="InterPro" id="IPR001436">
    <property type="entry name" value="Alpha-crystallin/sHSP_animal"/>
</dbReference>
<dbReference type="PROSITE" id="PS01031">
    <property type="entry name" value="SHSP"/>
    <property type="match status" value="1"/>
</dbReference>
<dbReference type="Gene3D" id="2.60.40.790">
    <property type="match status" value="1"/>
</dbReference>
<accession>A0A7R8YYH5</accession>